<dbReference type="InterPro" id="IPR010918">
    <property type="entry name" value="PurM-like_C_dom"/>
</dbReference>
<dbReference type="Pfam" id="PF02769">
    <property type="entry name" value="AIRS_C"/>
    <property type="match status" value="1"/>
</dbReference>
<dbReference type="SUPFAM" id="SSF56042">
    <property type="entry name" value="PurM C-terminal domain-like"/>
    <property type="match status" value="1"/>
</dbReference>
<keyword evidence="1" id="KW-0460">Magnesium</keyword>
<evidence type="ECO:0000256" key="1">
    <source>
        <dbReference type="HAMAP-Rule" id="MF_02128"/>
    </source>
</evidence>
<comment type="function">
    <text evidence="1">Catalyzes the ATP-dependent phosphorylation of thiamine-monophosphate (TMP) to form thiamine-pyrophosphate (TPP), the active form of vitamin B1.</text>
</comment>
<keyword evidence="1" id="KW-0784">Thiamine biosynthesis</keyword>
<dbReference type="InterPro" id="IPR036921">
    <property type="entry name" value="PurM-like_N_sf"/>
</dbReference>
<comment type="similarity">
    <text evidence="1">Belongs to the thiamine-monophosphate kinase family.</text>
</comment>
<feature type="binding site" evidence="1">
    <location>
        <position position="165"/>
    </location>
    <ligand>
        <name>ATP</name>
        <dbReference type="ChEBI" id="CHEBI:30616"/>
    </ligand>
</feature>
<dbReference type="PANTHER" id="PTHR30270:SF0">
    <property type="entry name" value="THIAMINE-MONOPHOSPHATE KINASE"/>
    <property type="match status" value="1"/>
</dbReference>
<comment type="miscellaneous">
    <text evidence="1">Reaction mechanism of ThiL seems to utilize a direct, inline transfer of the gamma-phosphate of ATP to TMP rather than a phosphorylated enzyme intermediate.</text>
</comment>
<evidence type="ECO:0000259" key="2">
    <source>
        <dbReference type="Pfam" id="PF00586"/>
    </source>
</evidence>
<feature type="binding site" evidence="1">
    <location>
        <position position="234"/>
    </location>
    <ligand>
        <name>ATP</name>
        <dbReference type="ChEBI" id="CHEBI:30616"/>
    </ligand>
</feature>
<dbReference type="Gene3D" id="3.30.1330.10">
    <property type="entry name" value="PurM-like, N-terminal domain"/>
    <property type="match status" value="1"/>
</dbReference>
<keyword evidence="1" id="KW-0547">Nucleotide-binding</keyword>
<dbReference type="EMBL" id="JAGSOV010000046">
    <property type="protein sequence ID" value="MCO1657838.1"/>
    <property type="molecule type" value="Genomic_DNA"/>
</dbReference>
<feature type="domain" description="PurM-like N-terminal" evidence="2">
    <location>
        <begin position="42"/>
        <end position="150"/>
    </location>
</feature>
<feature type="binding site" evidence="1">
    <location>
        <position position="86"/>
    </location>
    <ligand>
        <name>Mg(2+)</name>
        <dbReference type="ChEBI" id="CHEBI:18420"/>
        <label>4</label>
    </ligand>
</feature>
<sequence length="370" mass="38932">MTAPTAEPPSAVSTGLLLSELGERRIVAEMLEPRYRTVPSFGDDCAQLGSDRVITTDSCGAALVCSLGETDPVHTGWLLATINLSDLAAAGARPEGLVVNYTLPPETPARTLSRIMDGVDACAAAHGTRVLGGDIGEGREMRLSATAVGVCAHGGPDGTVRRLSRRGAVAGDRLLLVGSPGHLWGAALVFHGFAEVTEDEHREMFDRACRPRAQLPAGGVLATQGLARSAIDVSDGLYAAIRSLCRANGLGALVRTDVRLDPVLERVCERAGVHPFQLAQTWGDWCLLVAVHPDDVVRTRGLLAEVGTQAREIGELTAATGRVLLDDGGAEPAAWDGIDQERFSSTSWRGVGIRGALDRMRELSGSHPSG</sequence>
<keyword evidence="1 4" id="KW-0418">Kinase</keyword>
<reference evidence="4" key="1">
    <citation type="submission" date="2021-04" db="EMBL/GenBank/DDBJ databases">
        <title>Pseudonocardia sp. nov., isolated from sandy soil of mangrove forest.</title>
        <authorList>
            <person name="Zan Z."/>
            <person name="Huang R."/>
            <person name="Liu W."/>
        </authorList>
    </citation>
    <scope>NUCLEOTIDE SEQUENCE</scope>
    <source>
        <strain evidence="4">S2-4</strain>
    </source>
</reference>
<feature type="binding site" evidence="1">
    <location>
        <position position="232"/>
    </location>
    <ligand>
        <name>Mg(2+)</name>
        <dbReference type="ChEBI" id="CHEBI:18420"/>
        <label>3</label>
    </ligand>
</feature>
<evidence type="ECO:0000313" key="4">
    <source>
        <dbReference type="EMBL" id="MCO1657838.1"/>
    </source>
</evidence>
<dbReference type="InterPro" id="IPR036676">
    <property type="entry name" value="PurM-like_C_sf"/>
</dbReference>
<feature type="binding site" evidence="1">
    <location>
        <position position="55"/>
    </location>
    <ligand>
        <name>Mg(2+)</name>
        <dbReference type="ChEBI" id="CHEBI:18420"/>
        <label>4</label>
    </ligand>
</feature>
<dbReference type="EC" id="2.7.4.16" evidence="1"/>
<dbReference type="SUPFAM" id="SSF55326">
    <property type="entry name" value="PurM N-terminal domain-like"/>
    <property type="match status" value="1"/>
</dbReference>
<feature type="binding site" evidence="1">
    <location>
        <position position="86"/>
    </location>
    <ligand>
        <name>Mg(2+)</name>
        <dbReference type="ChEBI" id="CHEBI:18420"/>
        <label>3</label>
    </ligand>
</feature>
<comment type="caution">
    <text evidence="4">The sequence shown here is derived from an EMBL/GenBank/DDBJ whole genome shotgun (WGS) entry which is preliminary data.</text>
</comment>
<dbReference type="Gene3D" id="3.90.650.10">
    <property type="entry name" value="PurM-like C-terminal domain"/>
    <property type="match status" value="1"/>
</dbReference>
<feature type="binding site" evidence="1">
    <location>
        <begin position="133"/>
        <end position="134"/>
    </location>
    <ligand>
        <name>ATP</name>
        <dbReference type="ChEBI" id="CHEBI:30616"/>
    </ligand>
</feature>
<feature type="binding site" evidence="1">
    <location>
        <position position="57"/>
    </location>
    <ligand>
        <name>Mg(2+)</name>
        <dbReference type="ChEBI" id="CHEBI:18420"/>
        <label>2</label>
    </ligand>
</feature>
<keyword evidence="1" id="KW-0808">Transferase</keyword>
<dbReference type="RefSeq" id="WP_252441476.1">
    <property type="nucleotide sequence ID" value="NZ_JAGSOV010000046.1"/>
</dbReference>
<keyword evidence="5" id="KW-1185">Reference proteome</keyword>
<comment type="pathway">
    <text evidence="1">Cofactor biosynthesis; thiamine diphosphate biosynthesis; thiamine diphosphate from thiamine phosphate: step 1/1.</text>
</comment>
<feature type="binding site" evidence="1">
    <location>
        <position position="134"/>
    </location>
    <ligand>
        <name>Mg(2+)</name>
        <dbReference type="ChEBI" id="CHEBI:18420"/>
        <label>1</label>
    </ligand>
</feature>
<feature type="binding site" evidence="1">
    <location>
        <position position="56"/>
    </location>
    <ligand>
        <name>Mg(2+)</name>
        <dbReference type="ChEBI" id="CHEBI:18420"/>
        <label>1</label>
    </ligand>
</feature>
<protein>
    <recommendedName>
        <fullName evidence="1">Thiamine-monophosphate kinase</fullName>
        <shortName evidence="1">TMP kinase</shortName>
        <shortName evidence="1">Thiamine-phosphate kinase</shortName>
        <ecNumber evidence="1">2.7.4.16</ecNumber>
    </recommendedName>
</protein>
<evidence type="ECO:0000313" key="5">
    <source>
        <dbReference type="Proteomes" id="UP001165283"/>
    </source>
</evidence>
<comment type="caution">
    <text evidence="1">Lacks conserved residue(s) required for the propagation of feature annotation.</text>
</comment>
<dbReference type="CDD" id="cd02194">
    <property type="entry name" value="ThiL"/>
    <property type="match status" value="1"/>
</dbReference>
<dbReference type="Pfam" id="PF00586">
    <property type="entry name" value="AIRS"/>
    <property type="match status" value="1"/>
</dbReference>
<dbReference type="Proteomes" id="UP001165283">
    <property type="component" value="Unassembled WGS sequence"/>
</dbReference>
<dbReference type="GO" id="GO:0016301">
    <property type="term" value="F:kinase activity"/>
    <property type="evidence" value="ECO:0007669"/>
    <property type="project" value="UniProtKB-KW"/>
</dbReference>
<feature type="binding site" evidence="1">
    <location>
        <position position="44"/>
    </location>
    <ligand>
        <name>Mg(2+)</name>
        <dbReference type="ChEBI" id="CHEBI:18420"/>
        <label>4</label>
    </ligand>
</feature>
<feature type="binding site" evidence="1">
    <location>
        <position position="44"/>
    </location>
    <ligand>
        <name>Mg(2+)</name>
        <dbReference type="ChEBI" id="CHEBI:18420"/>
        <label>3</label>
    </ligand>
</feature>
<dbReference type="InterPro" id="IPR006283">
    <property type="entry name" value="ThiL-like"/>
</dbReference>
<comment type="catalytic activity">
    <reaction evidence="1">
        <text>thiamine phosphate + ATP = thiamine diphosphate + ADP</text>
        <dbReference type="Rhea" id="RHEA:15913"/>
        <dbReference type="ChEBI" id="CHEBI:30616"/>
        <dbReference type="ChEBI" id="CHEBI:37575"/>
        <dbReference type="ChEBI" id="CHEBI:58937"/>
        <dbReference type="ChEBI" id="CHEBI:456216"/>
        <dbReference type="EC" id="2.7.4.16"/>
    </reaction>
</comment>
<feature type="binding site" evidence="1">
    <location>
        <position position="86"/>
    </location>
    <ligand>
        <name>Mg(2+)</name>
        <dbReference type="ChEBI" id="CHEBI:18420"/>
        <label>2</label>
    </ligand>
</feature>
<dbReference type="HAMAP" id="MF_02128">
    <property type="entry name" value="TMP_kinase"/>
    <property type="match status" value="1"/>
</dbReference>
<feature type="binding site" evidence="1">
    <location>
        <position position="57"/>
    </location>
    <ligand>
        <name>Mg(2+)</name>
        <dbReference type="ChEBI" id="CHEBI:18420"/>
        <label>1</label>
    </ligand>
</feature>
<proteinExistence type="inferred from homology"/>
<evidence type="ECO:0000259" key="3">
    <source>
        <dbReference type="Pfam" id="PF02769"/>
    </source>
</evidence>
<feature type="binding site" evidence="1">
    <location>
        <position position="235"/>
    </location>
    <ligand>
        <name>Mg(2+)</name>
        <dbReference type="ChEBI" id="CHEBI:18420"/>
        <label>5</label>
    </ligand>
</feature>
<accession>A0ABT1A4A2</accession>
<dbReference type="PANTHER" id="PTHR30270">
    <property type="entry name" value="THIAMINE-MONOPHOSPHATE KINASE"/>
    <property type="match status" value="1"/>
</dbReference>
<organism evidence="4 5">
    <name type="scientific">Pseudonocardia humida</name>
    <dbReference type="NCBI Taxonomy" id="2800819"/>
    <lineage>
        <taxon>Bacteria</taxon>
        <taxon>Bacillati</taxon>
        <taxon>Actinomycetota</taxon>
        <taxon>Actinomycetes</taxon>
        <taxon>Pseudonocardiales</taxon>
        <taxon>Pseudonocardiaceae</taxon>
        <taxon>Pseudonocardia</taxon>
    </lineage>
</organism>
<keyword evidence="1" id="KW-0067">ATP-binding</keyword>
<keyword evidence="1" id="KW-0479">Metal-binding</keyword>
<dbReference type="InterPro" id="IPR016188">
    <property type="entry name" value="PurM-like_N"/>
</dbReference>
<gene>
    <name evidence="1" type="primary">thiL</name>
    <name evidence="4" type="ORF">KDL28_22505</name>
</gene>
<feature type="domain" description="PurM-like C-terminal" evidence="3">
    <location>
        <begin position="170"/>
        <end position="320"/>
    </location>
</feature>
<name>A0ABT1A4A2_9PSEU</name>